<dbReference type="EMBL" id="JAXIOK010000005">
    <property type="protein sequence ID" value="KAK4770391.1"/>
    <property type="molecule type" value="Genomic_DNA"/>
</dbReference>
<dbReference type="GO" id="GO:0034456">
    <property type="term" value="C:UTP-C complex"/>
    <property type="evidence" value="ECO:0007669"/>
    <property type="project" value="TreeGrafter"/>
</dbReference>
<evidence type="ECO:0000313" key="6">
    <source>
        <dbReference type="Proteomes" id="UP001345219"/>
    </source>
</evidence>
<dbReference type="GO" id="GO:0000028">
    <property type="term" value="P:ribosomal small subunit assembly"/>
    <property type="evidence" value="ECO:0007669"/>
    <property type="project" value="TreeGrafter"/>
</dbReference>
<evidence type="ECO:0000313" key="5">
    <source>
        <dbReference type="EMBL" id="KAK4770391.1"/>
    </source>
</evidence>
<evidence type="ECO:0000256" key="1">
    <source>
        <dbReference type="ARBA" id="ARBA00006110"/>
    </source>
</evidence>
<keyword evidence="2" id="KW-0175">Coiled coil</keyword>
<feature type="compositionally biased region" description="Basic and acidic residues" evidence="3">
    <location>
        <begin position="210"/>
        <end position="237"/>
    </location>
</feature>
<comment type="caution">
    <text evidence="5">The sequence shown here is derived from an EMBL/GenBank/DDBJ whole genome shotgun (WGS) entry which is preliminary data.</text>
</comment>
<gene>
    <name evidence="5" type="ORF">SAY87_030923</name>
</gene>
<feature type="region of interest" description="Disordered" evidence="3">
    <location>
        <begin position="152"/>
        <end position="243"/>
    </location>
</feature>
<feature type="compositionally biased region" description="Polar residues" evidence="3">
    <location>
        <begin position="309"/>
        <end position="318"/>
    </location>
</feature>
<dbReference type="AlphaFoldDB" id="A0AAN7KW34"/>
<sequence length="378" mass="43627">MTNKMSDGTEAGVTESRHSEKKRKKNKSKKGRREGILGSNGSEINHGGKFFLEFMEAILHVCVLFPFYSHSLCSSFLIWFALPEYTLSEAVEGKKRKKARMKKEKTTELNVTTQPECDAIDEGEMVSTKRKLGEKMRKRVKRDNSEVKNAFQAEIEEHGSSTSMNRRKSKKLSVKKSKRSSEEKKVKANAEPAIEGPPEITAKSRRGKRKNYEHIAEKETVGDKKEPSKEEVYHIPSEDEDSSKGMKKWLMEYRLSRPGLKILQQKIDEFIIAHEEKLDQERKEREALAAEGGWTVVTHHKGRKKTTDSETGTVVGSVSETALREQTAKKKPKEIGLDFYRFQKRDAQRNEIMMLQNKFEQDKKRIQQLRAARKFRPY</sequence>
<feature type="compositionally biased region" description="Basic and acidic residues" evidence="3">
    <location>
        <begin position="179"/>
        <end position="188"/>
    </location>
</feature>
<dbReference type="Gene3D" id="6.10.250.1770">
    <property type="match status" value="1"/>
</dbReference>
<dbReference type="GO" id="GO:0032545">
    <property type="term" value="C:CURI complex"/>
    <property type="evidence" value="ECO:0007669"/>
    <property type="project" value="TreeGrafter"/>
</dbReference>
<proteinExistence type="inferred from homology"/>
<feature type="domain" description="Ribosomal RNA-processing protein 7 C-terminal" evidence="4">
    <location>
        <begin position="255"/>
        <end position="378"/>
    </location>
</feature>
<feature type="region of interest" description="Disordered" evidence="3">
    <location>
        <begin position="1"/>
        <end position="40"/>
    </location>
</feature>
<dbReference type="GO" id="GO:0006364">
    <property type="term" value="P:rRNA processing"/>
    <property type="evidence" value="ECO:0007669"/>
    <property type="project" value="TreeGrafter"/>
</dbReference>
<name>A0AAN7KW34_9MYRT</name>
<dbReference type="InterPro" id="IPR024326">
    <property type="entry name" value="RRP7_C"/>
</dbReference>
<reference evidence="5 6" key="1">
    <citation type="journal article" date="2023" name="Hortic Res">
        <title>Pangenome of water caltrop reveals structural variations and asymmetric subgenome divergence after allopolyploidization.</title>
        <authorList>
            <person name="Zhang X."/>
            <person name="Chen Y."/>
            <person name="Wang L."/>
            <person name="Yuan Y."/>
            <person name="Fang M."/>
            <person name="Shi L."/>
            <person name="Lu R."/>
            <person name="Comes H.P."/>
            <person name="Ma Y."/>
            <person name="Chen Y."/>
            <person name="Huang G."/>
            <person name="Zhou Y."/>
            <person name="Zheng Z."/>
            <person name="Qiu Y."/>
        </authorList>
    </citation>
    <scope>NUCLEOTIDE SEQUENCE [LARGE SCALE GENOMIC DNA]</scope>
    <source>
        <tissue evidence="5">Roots</tissue>
    </source>
</reference>
<keyword evidence="6" id="KW-1185">Reference proteome</keyword>
<dbReference type="InterPro" id="IPR040446">
    <property type="entry name" value="RRP7"/>
</dbReference>
<organism evidence="5 6">
    <name type="scientific">Trapa incisa</name>
    <dbReference type="NCBI Taxonomy" id="236973"/>
    <lineage>
        <taxon>Eukaryota</taxon>
        <taxon>Viridiplantae</taxon>
        <taxon>Streptophyta</taxon>
        <taxon>Embryophyta</taxon>
        <taxon>Tracheophyta</taxon>
        <taxon>Spermatophyta</taxon>
        <taxon>Magnoliopsida</taxon>
        <taxon>eudicotyledons</taxon>
        <taxon>Gunneridae</taxon>
        <taxon>Pentapetalae</taxon>
        <taxon>rosids</taxon>
        <taxon>malvids</taxon>
        <taxon>Myrtales</taxon>
        <taxon>Lythraceae</taxon>
        <taxon>Trapa</taxon>
    </lineage>
</organism>
<protein>
    <recommendedName>
        <fullName evidence="4">Ribosomal RNA-processing protein 7 C-terminal domain-containing protein</fullName>
    </recommendedName>
</protein>
<feature type="region of interest" description="Disordered" evidence="3">
    <location>
        <begin position="283"/>
        <end position="318"/>
    </location>
</feature>
<dbReference type="Proteomes" id="UP001345219">
    <property type="component" value="Chromosome 24"/>
</dbReference>
<feature type="compositionally biased region" description="Basic residues" evidence="3">
    <location>
        <begin position="165"/>
        <end position="178"/>
    </location>
</feature>
<evidence type="ECO:0000256" key="3">
    <source>
        <dbReference type="SAM" id="MobiDB-lite"/>
    </source>
</evidence>
<feature type="compositionally biased region" description="Basic residues" evidence="3">
    <location>
        <begin position="19"/>
        <end position="32"/>
    </location>
</feature>
<accession>A0AAN7KW34</accession>
<dbReference type="Pfam" id="PF12923">
    <property type="entry name" value="RRP7"/>
    <property type="match status" value="1"/>
</dbReference>
<feature type="coiled-coil region" evidence="2">
    <location>
        <begin position="345"/>
        <end position="372"/>
    </location>
</feature>
<evidence type="ECO:0000256" key="2">
    <source>
        <dbReference type="SAM" id="Coils"/>
    </source>
</evidence>
<dbReference type="PANTHER" id="PTHR13191">
    <property type="entry name" value="RIBOSOMAL RNA PROCESSING PROTEIN 7-RELATED"/>
    <property type="match status" value="1"/>
</dbReference>
<dbReference type="PANTHER" id="PTHR13191:SF0">
    <property type="entry name" value="RIBOSOMAL RNA-PROCESSING PROTEIN 7 HOMOLOG A-RELATED"/>
    <property type="match status" value="1"/>
</dbReference>
<comment type="similarity">
    <text evidence="1">Belongs to the RRP7 family.</text>
</comment>
<evidence type="ECO:0000259" key="4">
    <source>
        <dbReference type="Pfam" id="PF12923"/>
    </source>
</evidence>
<dbReference type="CDD" id="cd12951">
    <property type="entry name" value="RRP7_Rrp7A"/>
    <property type="match status" value="1"/>
</dbReference>